<dbReference type="PROSITE" id="PS00216">
    <property type="entry name" value="SUGAR_TRANSPORT_1"/>
    <property type="match status" value="1"/>
</dbReference>
<keyword evidence="2 5" id="KW-0812">Transmembrane</keyword>
<evidence type="ECO:0000256" key="5">
    <source>
        <dbReference type="SAM" id="Phobius"/>
    </source>
</evidence>
<sequence length="406" mass="42508">MTDAQRRFALAYVCANVGAFLCFVPLISLMLPRRMAELDPAASLVSTSWALLAGAVAASLANIVGGAVSDRVMVRYGTRMPMIAFGLVATFAAFPALARATTAADLVLAFMLFQVCFNLMFAPLGALATDYVADEDKGRMFGLLNLALPMGQGAIFLVALSGVTSLGPILLVIALVATLCLLPLLLQTHIWRCPQPDPEARLNFGQIDLPCARTVSWDFARAWMARLLVQCASVAVGSYLFLLLAGLPETSRSEGLASQWFGQLSLLGAVLSVIAGWSIGYLSDRIGRRRPFLWLSALAVAGGCAVIAGAEGRLQLDLGFALFSVGLAAFLTIDGALVAQLVGNSPNRAFLLGILNLTNTLSGVIIPAMTIAMGQATGAASGWLFAAAAAGALLAALLALMIRTID</sequence>
<dbReference type="EMBL" id="CP053015">
    <property type="protein sequence ID" value="QJQ32607.1"/>
    <property type="molecule type" value="Genomic_DNA"/>
</dbReference>
<dbReference type="GO" id="GO:0016020">
    <property type="term" value="C:membrane"/>
    <property type="evidence" value="ECO:0007669"/>
    <property type="project" value="UniProtKB-SubCell"/>
</dbReference>
<dbReference type="RefSeq" id="WP_169946033.1">
    <property type="nucleotide sequence ID" value="NZ_CP053015.1"/>
</dbReference>
<accession>A0A6M4AU25</accession>
<keyword evidence="4 5" id="KW-0472">Membrane</keyword>
<gene>
    <name evidence="7" type="ORF">GV829_09190</name>
</gene>
<dbReference type="PANTHER" id="PTHR23528">
    <property type="match status" value="1"/>
</dbReference>
<protein>
    <submittedName>
        <fullName evidence="7">MFS transporter</fullName>
    </submittedName>
</protein>
<feature type="transmembrane region" description="Helical" evidence="5">
    <location>
        <begin position="383"/>
        <end position="402"/>
    </location>
</feature>
<dbReference type="GO" id="GO:0022857">
    <property type="term" value="F:transmembrane transporter activity"/>
    <property type="evidence" value="ECO:0007669"/>
    <property type="project" value="InterPro"/>
</dbReference>
<keyword evidence="3 5" id="KW-1133">Transmembrane helix</keyword>
<dbReference type="InterPro" id="IPR036259">
    <property type="entry name" value="MFS_trans_sf"/>
</dbReference>
<dbReference type="InterPro" id="IPR005829">
    <property type="entry name" value="Sugar_transporter_CS"/>
</dbReference>
<feature type="domain" description="Major facilitator superfamily (MFS) profile" evidence="6">
    <location>
        <begin position="225"/>
        <end position="406"/>
    </location>
</feature>
<organism evidence="7 8">
    <name type="scientific">Sphingomonas lacunae</name>
    <dbReference type="NCBI Taxonomy" id="2698828"/>
    <lineage>
        <taxon>Bacteria</taxon>
        <taxon>Pseudomonadati</taxon>
        <taxon>Pseudomonadota</taxon>
        <taxon>Alphaproteobacteria</taxon>
        <taxon>Sphingomonadales</taxon>
        <taxon>Sphingomonadaceae</taxon>
        <taxon>Sphingomonas</taxon>
    </lineage>
</organism>
<evidence type="ECO:0000256" key="4">
    <source>
        <dbReference type="ARBA" id="ARBA00023136"/>
    </source>
</evidence>
<evidence type="ECO:0000313" key="7">
    <source>
        <dbReference type="EMBL" id="QJQ32607.1"/>
    </source>
</evidence>
<comment type="subcellular location">
    <subcellularLocation>
        <location evidence="1">Membrane</location>
        <topology evidence="1">Multi-pass membrane protein</topology>
    </subcellularLocation>
</comment>
<reference evidence="7 8" key="1">
    <citation type="submission" date="2020-01" db="EMBL/GenBank/DDBJ databases">
        <title>Sphingomonas sp. strain CSW-10.</title>
        <authorList>
            <person name="Chen W.-M."/>
        </authorList>
    </citation>
    <scope>NUCLEOTIDE SEQUENCE [LARGE SCALE GENOMIC DNA]</scope>
    <source>
        <strain evidence="7 8">CSW-10</strain>
    </source>
</reference>
<name>A0A6M4AU25_9SPHN</name>
<feature type="transmembrane region" description="Helical" evidence="5">
    <location>
        <begin position="140"/>
        <end position="160"/>
    </location>
</feature>
<dbReference type="InterPro" id="IPR020846">
    <property type="entry name" value="MFS_dom"/>
</dbReference>
<dbReference type="InterPro" id="IPR011701">
    <property type="entry name" value="MFS"/>
</dbReference>
<feature type="transmembrane region" description="Helical" evidence="5">
    <location>
        <begin position="80"/>
        <end position="100"/>
    </location>
</feature>
<feature type="transmembrane region" description="Helical" evidence="5">
    <location>
        <begin position="166"/>
        <end position="186"/>
    </location>
</feature>
<dbReference type="KEGG" id="slan:GV829_09190"/>
<feature type="transmembrane region" description="Helical" evidence="5">
    <location>
        <begin position="106"/>
        <end position="128"/>
    </location>
</feature>
<evidence type="ECO:0000256" key="1">
    <source>
        <dbReference type="ARBA" id="ARBA00004141"/>
    </source>
</evidence>
<feature type="transmembrane region" description="Helical" evidence="5">
    <location>
        <begin position="292"/>
        <end position="310"/>
    </location>
</feature>
<feature type="transmembrane region" description="Helical" evidence="5">
    <location>
        <begin position="9"/>
        <end position="29"/>
    </location>
</feature>
<dbReference type="SUPFAM" id="SSF103473">
    <property type="entry name" value="MFS general substrate transporter"/>
    <property type="match status" value="1"/>
</dbReference>
<dbReference type="PROSITE" id="PS50850">
    <property type="entry name" value="MFS"/>
    <property type="match status" value="1"/>
</dbReference>
<dbReference type="Gene3D" id="1.20.1250.20">
    <property type="entry name" value="MFS general substrate transporter like domains"/>
    <property type="match status" value="2"/>
</dbReference>
<feature type="transmembrane region" description="Helical" evidence="5">
    <location>
        <begin position="349"/>
        <end position="371"/>
    </location>
</feature>
<dbReference type="Proteomes" id="UP000503018">
    <property type="component" value="Chromosome"/>
</dbReference>
<feature type="transmembrane region" description="Helical" evidence="5">
    <location>
        <begin position="227"/>
        <end position="248"/>
    </location>
</feature>
<feature type="transmembrane region" description="Helical" evidence="5">
    <location>
        <begin position="260"/>
        <end position="280"/>
    </location>
</feature>
<feature type="transmembrane region" description="Helical" evidence="5">
    <location>
        <begin position="322"/>
        <end position="342"/>
    </location>
</feature>
<dbReference type="AlphaFoldDB" id="A0A6M4AU25"/>
<dbReference type="PANTHER" id="PTHR23528:SF1">
    <property type="entry name" value="MAJOR FACILITATOR SUPERFAMILY (MFS) PROFILE DOMAIN-CONTAINING PROTEIN"/>
    <property type="match status" value="1"/>
</dbReference>
<evidence type="ECO:0000256" key="3">
    <source>
        <dbReference type="ARBA" id="ARBA00022989"/>
    </source>
</evidence>
<evidence type="ECO:0000256" key="2">
    <source>
        <dbReference type="ARBA" id="ARBA00022692"/>
    </source>
</evidence>
<keyword evidence="8" id="KW-1185">Reference proteome</keyword>
<evidence type="ECO:0000313" key="8">
    <source>
        <dbReference type="Proteomes" id="UP000503018"/>
    </source>
</evidence>
<dbReference type="Pfam" id="PF07690">
    <property type="entry name" value="MFS_1"/>
    <property type="match status" value="1"/>
</dbReference>
<evidence type="ECO:0000259" key="6">
    <source>
        <dbReference type="PROSITE" id="PS50850"/>
    </source>
</evidence>
<proteinExistence type="predicted"/>
<feature type="transmembrane region" description="Helical" evidence="5">
    <location>
        <begin position="49"/>
        <end position="68"/>
    </location>
</feature>